<feature type="site" description="Important for catalytic activity" evidence="7">
    <location>
        <position position="218"/>
    </location>
</feature>
<reference evidence="8 9" key="1">
    <citation type="submission" date="2018-11" db="EMBL/GenBank/DDBJ databases">
        <title>Complete Genome Sequence of Vbrio mediterranei 117-T6: a Potential Pathogen Bacteria Isolated from the Conchocelis of Pyropia.</title>
        <authorList>
            <person name="Liu Q."/>
        </authorList>
    </citation>
    <scope>NUCLEOTIDE SEQUENCE [LARGE SCALE GENOMIC DNA]</scope>
    <source>
        <strain evidence="8 9">117-T6</strain>
    </source>
</reference>
<comment type="function">
    <text evidence="7">Functions as a peptidoglycan terminase that cleaves nascent peptidoglycan strands endolytically to terminate their elongation.</text>
</comment>
<dbReference type="NCBIfam" id="TIGR00247">
    <property type="entry name" value="endolytic transglycosylase MltG"/>
    <property type="match status" value="1"/>
</dbReference>
<dbReference type="InterPro" id="IPR003770">
    <property type="entry name" value="MLTG-like"/>
</dbReference>
<evidence type="ECO:0000313" key="8">
    <source>
        <dbReference type="EMBL" id="AYV22382.1"/>
    </source>
</evidence>
<dbReference type="GO" id="GO:0008932">
    <property type="term" value="F:lytic endotransglycosylase activity"/>
    <property type="evidence" value="ECO:0007669"/>
    <property type="project" value="UniProtKB-UniRule"/>
</dbReference>
<dbReference type="FunFam" id="3.30.160.60:FF:000242">
    <property type="entry name" value="Endolytic murein transglycosylase"/>
    <property type="match status" value="1"/>
</dbReference>
<dbReference type="GO" id="GO:0005886">
    <property type="term" value="C:plasma membrane"/>
    <property type="evidence" value="ECO:0007669"/>
    <property type="project" value="UniProtKB-UniRule"/>
</dbReference>
<dbReference type="EC" id="4.2.2.29" evidence="7"/>
<dbReference type="PANTHER" id="PTHR30518:SF2">
    <property type="entry name" value="ENDOLYTIC MUREIN TRANSGLYCOSYLASE"/>
    <property type="match status" value="1"/>
</dbReference>
<sequence length="338" mass="38533">MIKKFLFAVVVLGAIALGGFLYIKQSVNEFIAQPLNIEQPHLVTVERGNNLNTVISTFVDDQWIKPTQFASLVRRFHPNLTQIKVGTFEVLPGMTFEQALNAIIDGKEYQLAITFIEGSTFKEWREQFKQAEYLEHKIDTLTEAEIAQQLGIEREKLEGLFLAETYHYSVGDSDIDILKRAHRKLSVILEQSWDARQEKLPLKNSYEALILASIIEKETSVPSERERVASVFVNRLNKRMRLQTDPTVIYGMGDRYDGNIRKKDLREATPYNTYVINGLPPTPIAMPGKASILAAVNPENSNYLYFVASGTGGHVFSKNLRDHNRAVQQYLRQLRSKK</sequence>
<dbReference type="CDD" id="cd08010">
    <property type="entry name" value="MltG_like"/>
    <property type="match status" value="1"/>
</dbReference>
<keyword evidence="2 7" id="KW-0812">Transmembrane</keyword>
<dbReference type="AlphaFoldDB" id="A0A3G4VFG1"/>
<comment type="similarity">
    <text evidence="7">Belongs to the transglycosylase MltG family.</text>
</comment>
<keyword evidence="1 7" id="KW-1003">Cell membrane</keyword>
<keyword evidence="7" id="KW-0997">Cell inner membrane</keyword>
<evidence type="ECO:0000313" key="9">
    <source>
        <dbReference type="Proteomes" id="UP000279760"/>
    </source>
</evidence>
<dbReference type="Proteomes" id="UP000279760">
    <property type="component" value="Chromosome 1"/>
</dbReference>
<dbReference type="PANTHER" id="PTHR30518">
    <property type="entry name" value="ENDOLYTIC MUREIN TRANSGLYCOSYLASE"/>
    <property type="match status" value="1"/>
</dbReference>
<organism evidence="8 9">
    <name type="scientific">Vibrio mediterranei</name>
    <dbReference type="NCBI Taxonomy" id="689"/>
    <lineage>
        <taxon>Bacteria</taxon>
        <taxon>Pseudomonadati</taxon>
        <taxon>Pseudomonadota</taxon>
        <taxon>Gammaproteobacteria</taxon>
        <taxon>Vibrionales</taxon>
        <taxon>Vibrionaceae</taxon>
        <taxon>Vibrio</taxon>
    </lineage>
</organism>
<evidence type="ECO:0000256" key="6">
    <source>
        <dbReference type="ARBA" id="ARBA00023316"/>
    </source>
</evidence>
<keyword evidence="3 7" id="KW-1133">Transmembrane helix</keyword>
<gene>
    <name evidence="7 8" type="primary">mltG</name>
    <name evidence="8" type="ORF">ECB94_14555</name>
</gene>
<name>A0A3G4VFG1_9VIBR</name>
<dbReference type="RefSeq" id="WP_124940875.1">
    <property type="nucleotide sequence ID" value="NZ_CP033577.1"/>
</dbReference>
<dbReference type="GO" id="GO:0071555">
    <property type="term" value="P:cell wall organization"/>
    <property type="evidence" value="ECO:0007669"/>
    <property type="project" value="UniProtKB-KW"/>
</dbReference>
<dbReference type="Pfam" id="PF02618">
    <property type="entry name" value="YceG"/>
    <property type="match status" value="1"/>
</dbReference>
<accession>A0A3G4VFG1</accession>
<dbReference type="HAMAP" id="MF_02065">
    <property type="entry name" value="MltG"/>
    <property type="match status" value="1"/>
</dbReference>
<dbReference type="EMBL" id="CP033577">
    <property type="protein sequence ID" value="AYV22382.1"/>
    <property type="molecule type" value="Genomic_DNA"/>
</dbReference>
<evidence type="ECO:0000256" key="4">
    <source>
        <dbReference type="ARBA" id="ARBA00023136"/>
    </source>
</evidence>
<protein>
    <recommendedName>
        <fullName evidence="7">Endolytic murein transglycosylase</fullName>
        <ecNumber evidence="7">4.2.2.29</ecNumber>
    </recommendedName>
    <alternativeName>
        <fullName evidence="7">Peptidoglycan lytic transglycosylase</fullName>
    </alternativeName>
    <alternativeName>
        <fullName evidence="7">Peptidoglycan polymerization terminase</fullName>
    </alternativeName>
</protein>
<keyword evidence="4 7" id="KW-0472">Membrane</keyword>
<keyword evidence="6 7" id="KW-0961">Cell wall biogenesis/degradation</keyword>
<dbReference type="Gene3D" id="3.30.160.60">
    <property type="entry name" value="Classic Zinc Finger"/>
    <property type="match status" value="2"/>
</dbReference>
<dbReference type="GO" id="GO:0009252">
    <property type="term" value="P:peptidoglycan biosynthetic process"/>
    <property type="evidence" value="ECO:0007669"/>
    <property type="project" value="UniProtKB-UniRule"/>
</dbReference>
<evidence type="ECO:0000256" key="3">
    <source>
        <dbReference type="ARBA" id="ARBA00022989"/>
    </source>
</evidence>
<keyword evidence="5 7" id="KW-0456">Lyase</keyword>
<evidence type="ECO:0000256" key="5">
    <source>
        <dbReference type="ARBA" id="ARBA00023239"/>
    </source>
</evidence>
<evidence type="ECO:0000256" key="7">
    <source>
        <dbReference type="HAMAP-Rule" id="MF_02065"/>
    </source>
</evidence>
<evidence type="ECO:0000256" key="2">
    <source>
        <dbReference type="ARBA" id="ARBA00022692"/>
    </source>
</evidence>
<evidence type="ECO:0000256" key="1">
    <source>
        <dbReference type="ARBA" id="ARBA00022475"/>
    </source>
</evidence>
<proteinExistence type="inferred from homology"/>
<comment type="catalytic activity">
    <reaction evidence="7">
        <text>a peptidoglycan chain = a peptidoglycan chain with N-acetyl-1,6-anhydromuramyl-[peptide] at the reducing end + a peptidoglycan chain with N-acetylglucosamine at the non-reducing end.</text>
        <dbReference type="EC" id="4.2.2.29"/>
    </reaction>
</comment>